<dbReference type="PROSITE" id="PS51257">
    <property type="entry name" value="PROKAR_LIPOPROTEIN"/>
    <property type="match status" value="1"/>
</dbReference>
<dbReference type="EMBL" id="KE356560">
    <property type="protein sequence ID" value="ERG91560.1"/>
    <property type="molecule type" value="Genomic_DNA"/>
</dbReference>
<evidence type="ECO:0000313" key="2">
    <source>
        <dbReference type="Proteomes" id="UP000030649"/>
    </source>
</evidence>
<dbReference type="Proteomes" id="UP000030649">
    <property type="component" value="Unassembled WGS sequence"/>
</dbReference>
<gene>
    <name evidence="1" type="ORF">J07HQW1_01594</name>
</gene>
<sequence>MKRAVPILVLLILLAGCMAGTGTPTDERCNVSFEEVKSSSVVDITQVIENNGALEVSYEANQIVNEVELTVGSQAMNTSQHVPKGTHVISIPTAQLENGSVTLRATNPKNQTLAEYRINTTNCTENS</sequence>
<reference evidence="1 2" key="1">
    <citation type="journal article" date="2013" name="PLoS ONE">
        <title>Assembly-driven community genomics of a hypersaline microbial ecosystem.</title>
        <authorList>
            <person name="Podell S."/>
            <person name="Ugalde J.A."/>
            <person name="Narasingarao P."/>
            <person name="Banfield J.F."/>
            <person name="Heidelberg K.B."/>
            <person name="Allen E.E."/>
        </authorList>
    </citation>
    <scope>NUCLEOTIDE SEQUENCE [LARGE SCALE GENOMIC DNA]</scope>
    <source>
        <strain evidence="2">J07HQW1</strain>
    </source>
</reference>
<protein>
    <submittedName>
        <fullName evidence="1">Uncharacterized protein</fullName>
    </submittedName>
</protein>
<accession>U1N4P1</accession>
<dbReference type="HOGENOM" id="CLU_1965516_0_0_2"/>
<proteinExistence type="predicted"/>
<name>U1N4P1_9EURY</name>
<organism evidence="1 2">
    <name type="scientific">Haloquadratum walsbyi J07HQW1</name>
    <dbReference type="NCBI Taxonomy" id="1238424"/>
    <lineage>
        <taxon>Archaea</taxon>
        <taxon>Methanobacteriati</taxon>
        <taxon>Methanobacteriota</taxon>
        <taxon>Stenosarchaea group</taxon>
        <taxon>Halobacteria</taxon>
        <taxon>Halobacteriales</taxon>
        <taxon>Haloferacaceae</taxon>
        <taxon>Haloquadratum</taxon>
    </lineage>
</organism>
<evidence type="ECO:0000313" key="1">
    <source>
        <dbReference type="EMBL" id="ERG91560.1"/>
    </source>
</evidence>
<dbReference type="AlphaFoldDB" id="U1N4P1"/>